<accession>A0A1H3VUQ9</accession>
<dbReference type="Proteomes" id="UP000198584">
    <property type="component" value="Unassembled WGS sequence"/>
</dbReference>
<keyword evidence="3" id="KW-1185">Reference proteome</keyword>
<organism evidence="2 3">
    <name type="scientific">Thalassobacillus cyri</name>
    <dbReference type="NCBI Taxonomy" id="571932"/>
    <lineage>
        <taxon>Bacteria</taxon>
        <taxon>Bacillati</taxon>
        <taxon>Bacillota</taxon>
        <taxon>Bacilli</taxon>
        <taxon>Bacillales</taxon>
        <taxon>Bacillaceae</taxon>
        <taxon>Thalassobacillus</taxon>
    </lineage>
</organism>
<dbReference type="RefSeq" id="WP_093041259.1">
    <property type="nucleotide sequence ID" value="NZ_FNQR01000001.1"/>
</dbReference>
<evidence type="ECO:0000313" key="3">
    <source>
        <dbReference type="Proteomes" id="UP000198584"/>
    </source>
</evidence>
<protein>
    <submittedName>
        <fullName evidence="2">Uncharacterized protein</fullName>
    </submittedName>
</protein>
<dbReference type="AlphaFoldDB" id="A0A1H3VUQ9"/>
<evidence type="ECO:0000256" key="1">
    <source>
        <dbReference type="SAM" id="MobiDB-lite"/>
    </source>
</evidence>
<feature type="compositionally biased region" description="Gly residues" evidence="1">
    <location>
        <begin position="78"/>
        <end position="90"/>
    </location>
</feature>
<name>A0A1H3VUQ9_9BACI</name>
<gene>
    <name evidence="2" type="ORF">SAMN05421743_101191</name>
</gene>
<dbReference type="EMBL" id="FNQR01000001">
    <property type="protein sequence ID" value="SDZ78517.1"/>
    <property type="molecule type" value="Genomic_DNA"/>
</dbReference>
<reference evidence="2 3" key="1">
    <citation type="submission" date="2016-10" db="EMBL/GenBank/DDBJ databases">
        <authorList>
            <person name="de Groot N.N."/>
        </authorList>
    </citation>
    <scope>NUCLEOTIDE SEQUENCE [LARGE SCALE GENOMIC DNA]</scope>
    <source>
        <strain evidence="2 3">CCM7597</strain>
    </source>
</reference>
<evidence type="ECO:0000313" key="2">
    <source>
        <dbReference type="EMBL" id="SDZ78517.1"/>
    </source>
</evidence>
<dbReference type="OrthoDB" id="2974800at2"/>
<feature type="region of interest" description="Disordered" evidence="1">
    <location>
        <begin position="59"/>
        <end position="142"/>
    </location>
</feature>
<dbReference type="STRING" id="571932.SAMN05421743_101191"/>
<proteinExistence type="predicted"/>
<sequence length="194" mass="19935">MYDYYNPYQPVGYSYRQQNGGQGQGPMVCFPEGSAPQIEGGLEGTVTVNDEEVTVTCYPVPAQGMGGGPQGQPDGQGQENGQGNGNGQQNGGQPDIPYGDILEQLPLPGQGGNGQGGGMPGGMMPQLPFPEQGGNGQGGTSGFPFPGQGNGQGGIPGGGMMPGLPGQNQGQQGGRFASRQIPSPLHYTEIPYYW</sequence>
<feature type="compositionally biased region" description="Gly residues" evidence="1">
    <location>
        <begin position="109"/>
        <end position="121"/>
    </location>
</feature>